<evidence type="ECO:0000256" key="9">
    <source>
        <dbReference type="SAM" id="MobiDB-lite"/>
    </source>
</evidence>
<keyword evidence="6" id="KW-0906">Nuclear pore complex</keyword>
<evidence type="ECO:0000256" key="6">
    <source>
        <dbReference type="ARBA" id="ARBA00023132"/>
    </source>
</evidence>
<dbReference type="Pfam" id="PF04884">
    <property type="entry name" value="UVB_sens_prot"/>
    <property type="match status" value="1"/>
</dbReference>
<reference evidence="11 12" key="1">
    <citation type="submission" date="2024-01" db="EMBL/GenBank/DDBJ databases">
        <title>Genome assemblies of Stephania.</title>
        <authorList>
            <person name="Yang L."/>
        </authorList>
    </citation>
    <scope>NUCLEOTIDE SEQUENCE [LARGE SCALE GENOMIC DNA]</scope>
    <source>
        <strain evidence="11">YNDBR</strain>
        <tissue evidence="11">Leaf</tissue>
    </source>
</reference>
<feature type="coiled-coil region" evidence="8">
    <location>
        <begin position="454"/>
        <end position="481"/>
    </location>
</feature>
<keyword evidence="3" id="KW-0509">mRNA transport</keyword>
<dbReference type="Pfam" id="PF10168">
    <property type="entry name" value="Nup88"/>
    <property type="match status" value="1"/>
</dbReference>
<dbReference type="PANTHER" id="PTHR13257">
    <property type="entry name" value="NUCLEOPORIN NUP84-RELATED"/>
    <property type="match status" value="1"/>
</dbReference>
<dbReference type="InterPro" id="IPR054549">
    <property type="entry name" value="UVB_sens_RUS_dom"/>
</dbReference>
<keyword evidence="5" id="KW-0811">Translocation</keyword>
<evidence type="ECO:0000313" key="11">
    <source>
        <dbReference type="EMBL" id="KAK9168152.1"/>
    </source>
</evidence>
<keyword evidence="4" id="KW-0653">Protein transport</keyword>
<keyword evidence="7" id="KW-0539">Nucleus</keyword>
<keyword evidence="8" id="KW-0175">Coiled coil</keyword>
<dbReference type="GO" id="GO:0006406">
    <property type="term" value="P:mRNA export from nucleus"/>
    <property type="evidence" value="ECO:0007669"/>
    <property type="project" value="TreeGrafter"/>
</dbReference>
<name>A0AAP0LDC8_9MAGN</name>
<dbReference type="GO" id="GO:0006606">
    <property type="term" value="P:protein import into nucleus"/>
    <property type="evidence" value="ECO:0007669"/>
    <property type="project" value="TreeGrafter"/>
</dbReference>
<dbReference type="EMBL" id="JBBNAF010000001">
    <property type="protein sequence ID" value="KAK9168152.1"/>
    <property type="molecule type" value="Genomic_DNA"/>
</dbReference>
<evidence type="ECO:0000256" key="4">
    <source>
        <dbReference type="ARBA" id="ARBA00022927"/>
    </source>
</evidence>
<feature type="coiled-coil region" evidence="8">
    <location>
        <begin position="1254"/>
        <end position="1288"/>
    </location>
</feature>
<comment type="caution">
    <text evidence="11">The sequence shown here is derived from an EMBL/GenBank/DDBJ whole genome shotgun (WGS) entry which is preliminary data.</text>
</comment>
<evidence type="ECO:0000256" key="2">
    <source>
        <dbReference type="ARBA" id="ARBA00022448"/>
    </source>
</evidence>
<dbReference type="GO" id="GO:0000056">
    <property type="term" value="P:ribosomal small subunit export from nucleus"/>
    <property type="evidence" value="ECO:0007669"/>
    <property type="project" value="InterPro"/>
</dbReference>
<proteinExistence type="predicted"/>
<protein>
    <recommendedName>
        <fullName evidence="10">Protein root UVB sensitive/RUS domain-containing protein</fullName>
    </recommendedName>
</protein>
<evidence type="ECO:0000313" key="12">
    <source>
        <dbReference type="Proteomes" id="UP001420932"/>
    </source>
</evidence>
<comment type="subcellular location">
    <subcellularLocation>
        <location evidence="1">Nucleus</location>
        <location evidence="1">Nuclear pore complex</location>
    </subcellularLocation>
</comment>
<dbReference type="GO" id="GO:0005643">
    <property type="term" value="C:nuclear pore"/>
    <property type="evidence" value="ECO:0007669"/>
    <property type="project" value="UniProtKB-SubCell"/>
</dbReference>
<evidence type="ECO:0000256" key="3">
    <source>
        <dbReference type="ARBA" id="ARBA00022816"/>
    </source>
</evidence>
<dbReference type="GO" id="GO:0000055">
    <property type="term" value="P:ribosomal large subunit export from nucleus"/>
    <property type="evidence" value="ECO:0007669"/>
    <property type="project" value="InterPro"/>
</dbReference>
<dbReference type="SUPFAM" id="SSF50978">
    <property type="entry name" value="WD40 repeat-like"/>
    <property type="match status" value="1"/>
</dbReference>
<evidence type="ECO:0000256" key="5">
    <source>
        <dbReference type="ARBA" id="ARBA00023010"/>
    </source>
</evidence>
<dbReference type="InterPro" id="IPR037700">
    <property type="entry name" value="NUP88/NUP82"/>
</dbReference>
<evidence type="ECO:0000256" key="1">
    <source>
        <dbReference type="ARBA" id="ARBA00004567"/>
    </source>
</evidence>
<evidence type="ECO:0000256" key="7">
    <source>
        <dbReference type="ARBA" id="ARBA00023242"/>
    </source>
</evidence>
<feature type="region of interest" description="Disordered" evidence="9">
    <location>
        <begin position="1354"/>
        <end position="1373"/>
    </location>
</feature>
<keyword evidence="2" id="KW-0813">Transport</keyword>
<dbReference type="Proteomes" id="UP001420932">
    <property type="component" value="Unassembled WGS sequence"/>
</dbReference>
<feature type="domain" description="Protein root UVB sensitive/RUS" evidence="10">
    <location>
        <begin position="98"/>
        <end position="338"/>
    </location>
</feature>
<dbReference type="InterPro" id="IPR019321">
    <property type="entry name" value="Nucleoporin_Nup88"/>
</dbReference>
<keyword evidence="12" id="KW-1185">Reference proteome</keyword>
<gene>
    <name evidence="11" type="ORF">Syun_000292</name>
</gene>
<sequence>MPYALQLSFPAFALAHSRSRAGLILCSSLQSNTHGEEEDGDGEKKRFQGQSKLVLVERCGNGTAKRYVMEEDSRVPIILEEFESTDRGLGSLSLSNKELSWLPDSVKDFILPAGFPGTVSDDYLEYMLFQLPTNVTGWICHTLVTSSLLKAVGVGSFSGSTAAATAAAIRWVSKDGLGAIGRLFIGGRFGNLFDDDPKHWRMYADFIGSAGSIFDLSTPLFPSYFLALASLGNLTKAMAKGLKDPSFRVIQNHFAVSGNLGEVAAKEEVWEVVAQLLGLGLGVLVLDTPDIQASYTMLVSTWLSIRLLHLWLRYQSLSVLRFNTINLKRARILVKSHILKSTVPGYVDCNREEDILAWQRFSKPQINFGVSLEEMITQEDSISHGAEPTSNAFVTTISSYWNRSRRFSSYMQKRNTFSPSNTQDFEAFVSFKVGATSLSVLRSLWQTYWVYENCRDSCDSLDQLRQSLVELENKFGDFVEQLEEAGWDVNQLKLKSPKGPLERQSEGEKAMRFNLDTTEAESSPDRSPTHQIEWIPLHNHPVFATAAAAAAAARTRTNLLAWDGDSRLYFWSSANNFLHRLRIRPADPDPSSLLASSLSKVLLPDVGIGFSVNAISINRNGSALLISGSEGLRVMYLFGKTSAKDNAIICKTVSVGSKIYFDKTSPIRTIQASWHPYSETHLGVLSSDSVFRLFDLSSNLEKAEQEFYLQPVEPGKCSNASSLCAVGFSFGGKHLWDRFTVFFLFSDGSIYLLCPIVPFGSIDHFREGVDLTRALNIGNVELTRFVQLMQGWGMMVKHIGMLLVLVCHVKESWEYFMAVPRSLSIYRQDSVVEIYNDTQAFGLEASNSQAVKNSRLAITWLESTFPQLDPVAGSNSMMLRSRPYAPLMHPFLCRFVKIMECGPLRKVFRSQLDEDSEIHAAERNGKAVSFLYNSISKDSILVTAWSNGQLQIDALADEIQPVWNVDCAPSLSVDSHDRVLGLAMICESNSAELPIVKLSQSFDSTVWSGHPPPLLRLAVVDLALPENMDNNSLLSLFNDTLIPERIYCLHGGGVDSVVLHFLPFTGQANGKDETMRAPTVYPVLSTCQSNSGSPSPLCGFVSLADSFGYSWIVGVTLSQQCIVVEAKAWSVCLPFLVDGDKKLIPLEELKGTDTPDIISPELLSGPKVVIIPQAIPNLRSVAADSIEGRSLLHQYFKLFHENYVEYAHKAFLGYRFNLDSQFLVASCTEVHRRSMAYIPWAYYLGVWFELKHHGAQLKRLIDDQNARLHQAQQRLLNVEEKQSRLFNRMSHAVEVQKVLEERLQTLRRLPGTNKIPLSRAEQEFKAELDRFTGVELDAIRSSIEVLHARLKRYRDSPQAKASNSPGQIPRRGKNQVVNAQISHLRSALEKLSIVNSENSKKVKLVESALSMKEANDLQ</sequence>
<organism evidence="11 12">
    <name type="scientific">Stephania yunnanensis</name>
    <dbReference type="NCBI Taxonomy" id="152371"/>
    <lineage>
        <taxon>Eukaryota</taxon>
        <taxon>Viridiplantae</taxon>
        <taxon>Streptophyta</taxon>
        <taxon>Embryophyta</taxon>
        <taxon>Tracheophyta</taxon>
        <taxon>Spermatophyta</taxon>
        <taxon>Magnoliopsida</taxon>
        <taxon>Ranunculales</taxon>
        <taxon>Menispermaceae</taxon>
        <taxon>Menispermoideae</taxon>
        <taxon>Cissampelideae</taxon>
        <taxon>Stephania</taxon>
    </lineage>
</organism>
<evidence type="ECO:0000256" key="8">
    <source>
        <dbReference type="SAM" id="Coils"/>
    </source>
</evidence>
<dbReference type="GO" id="GO:0017056">
    <property type="term" value="F:structural constituent of nuclear pore"/>
    <property type="evidence" value="ECO:0007669"/>
    <property type="project" value="InterPro"/>
</dbReference>
<accession>A0AAP0LDC8</accession>
<evidence type="ECO:0000259" key="10">
    <source>
        <dbReference type="Pfam" id="PF04884"/>
    </source>
</evidence>
<dbReference type="PANTHER" id="PTHR13257:SF0">
    <property type="entry name" value="NUCLEAR PORE COMPLEX PROTEIN NUP88"/>
    <property type="match status" value="1"/>
</dbReference>
<dbReference type="InterPro" id="IPR036322">
    <property type="entry name" value="WD40_repeat_dom_sf"/>
</dbReference>